<organism evidence="2 3">
    <name type="scientific">Rhizopogon vinicolor AM-OR11-026</name>
    <dbReference type="NCBI Taxonomy" id="1314800"/>
    <lineage>
        <taxon>Eukaryota</taxon>
        <taxon>Fungi</taxon>
        <taxon>Dikarya</taxon>
        <taxon>Basidiomycota</taxon>
        <taxon>Agaricomycotina</taxon>
        <taxon>Agaricomycetes</taxon>
        <taxon>Agaricomycetidae</taxon>
        <taxon>Boletales</taxon>
        <taxon>Suillineae</taxon>
        <taxon>Rhizopogonaceae</taxon>
        <taxon>Rhizopogon</taxon>
    </lineage>
</organism>
<keyword evidence="3" id="KW-1185">Reference proteome</keyword>
<feature type="region of interest" description="Disordered" evidence="1">
    <location>
        <begin position="262"/>
        <end position="287"/>
    </location>
</feature>
<evidence type="ECO:0000256" key="1">
    <source>
        <dbReference type="SAM" id="MobiDB-lite"/>
    </source>
</evidence>
<sequence>MSELSFAEFSQAFSPPTLVPTLNTLLIALSLPFELASPTDMTPSLLLAVLESILESRLPIPASIRASRSSLAKVEAMKVFLGVLECDVLPPDEDIGLADIDPRRLAEGGWEETVFVGELLCWLGRKRGIIDALVGDDSEGEVDLTASILLRPDPSYVELSHITDVPRHPRVPSPSSRSTATISAQTDLSMHDAPPIESDTSIAYSELSDQTETQPIRDNTVHHQPQCIHELEDPSYFLGRDASYTSSVDDSIEELDQDLSIQSTSSAEQPPTPTPQPVRFKGSIGSGHSELDINTFAANKLNTSTPVKDRSRRQSSTLTPACLYPASRGNSTPRMQMTSMRMPTSAPSGRTRGDNFSGLGNGTSRLPPPPSSAHMRMAENYSPTERTVALLNERARLLGELADLRRARKASR</sequence>
<dbReference type="AlphaFoldDB" id="A0A1B7MV64"/>
<dbReference type="InParanoid" id="A0A1B7MV64"/>
<feature type="region of interest" description="Disordered" evidence="1">
    <location>
        <begin position="302"/>
        <end position="376"/>
    </location>
</feature>
<proteinExistence type="predicted"/>
<dbReference type="Proteomes" id="UP000092154">
    <property type="component" value="Unassembled WGS sequence"/>
</dbReference>
<protein>
    <recommendedName>
        <fullName evidence="4">DUF5745 domain-containing protein</fullName>
    </recommendedName>
</protein>
<dbReference type="EMBL" id="KV448413">
    <property type="protein sequence ID" value="OAX36481.1"/>
    <property type="molecule type" value="Genomic_DNA"/>
</dbReference>
<feature type="region of interest" description="Disordered" evidence="1">
    <location>
        <begin position="161"/>
        <end position="196"/>
    </location>
</feature>
<evidence type="ECO:0008006" key="4">
    <source>
        <dbReference type="Google" id="ProtNLM"/>
    </source>
</evidence>
<evidence type="ECO:0000313" key="2">
    <source>
        <dbReference type="EMBL" id="OAX36481.1"/>
    </source>
</evidence>
<evidence type="ECO:0000313" key="3">
    <source>
        <dbReference type="Proteomes" id="UP000092154"/>
    </source>
</evidence>
<accession>A0A1B7MV64</accession>
<gene>
    <name evidence="2" type="ORF">K503DRAFT_721317</name>
</gene>
<reference evidence="2 3" key="1">
    <citation type="submission" date="2016-06" db="EMBL/GenBank/DDBJ databases">
        <title>Comparative genomics of the ectomycorrhizal sister species Rhizopogon vinicolor and Rhizopogon vesiculosus (Basidiomycota: Boletales) reveals a divergence of the mating type B locus.</title>
        <authorList>
            <consortium name="DOE Joint Genome Institute"/>
            <person name="Mujic A.B."/>
            <person name="Kuo A."/>
            <person name="Tritt A."/>
            <person name="Lipzen A."/>
            <person name="Chen C."/>
            <person name="Johnson J."/>
            <person name="Sharma A."/>
            <person name="Barry K."/>
            <person name="Grigoriev I.V."/>
            <person name="Spatafora J.W."/>
        </authorList>
    </citation>
    <scope>NUCLEOTIDE SEQUENCE [LARGE SCALE GENOMIC DNA]</scope>
    <source>
        <strain evidence="2 3">AM-OR11-026</strain>
    </source>
</reference>
<dbReference type="OrthoDB" id="2596754at2759"/>
<feature type="compositionally biased region" description="Polar residues" evidence="1">
    <location>
        <begin position="328"/>
        <end position="348"/>
    </location>
</feature>
<name>A0A1B7MV64_9AGAM</name>
<feature type="compositionally biased region" description="Polar residues" evidence="1">
    <location>
        <begin position="179"/>
        <end position="188"/>
    </location>
</feature>